<keyword evidence="1" id="KW-0812">Transmembrane</keyword>
<dbReference type="EMBL" id="VMBB01001450">
    <property type="protein sequence ID" value="MDR8264107.1"/>
    <property type="molecule type" value="Genomic_DNA"/>
</dbReference>
<evidence type="ECO:0000256" key="1">
    <source>
        <dbReference type="SAM" id="Phobius"/>
    </source>
</evidence>
<protein>
    <submittedName>
        <fullName evidence="2">Lytic transglycosylase domain-containing protein</fullName>
    </submittedName>
</protein>
<sequence>GLDSDTQKLIQTLGGLLVAWRLLHAAMLASPITWVLALAGAVLVLYDDYRTWKEGGKSLIDWKSWEPAITLALNAIEKLWT</sequence>
<feature type="non-terminal residue" evidence="2">
    <location>
        <position position="81"/>
    </location>
</feature>
<dbReference type="AlphaFoldDB" id="A0ABD5DGF3"/>
<reference evidence="2" key="1">
    <citation type="submission" date="2019-07" db="EMBL/GenBank/DDBJ databases">
        <title>Biological characteristics of mucoid Acinetobacter baumannii from a general hospital in China.</title>
        <authorList>
            <person name="Hua X."/>
            <person name="Yu Y."/>
        </authorList>
    </citation>
    <scope>NUCLEOTIDE SEQUENCE [LARGE SCALE GENOMIC DNA]</scope>
    <source>
        <strain evidence="2">N41</strain>
    </source>
</reference>
<keyword evidence="1" id="KW-1133">Transmembrane helix</keyword>
<comment type="caution">
    <text evidence="2">The sequence shown here is derived from an EMBL/GenBank/DDBJ whole genome shotgun (WGS) entry which is preliminary data.</text>
</comment>
<accession>A0ABD5DGF3</accession>
<keyword evidence="1" id="KW-0472">Membrane</keyword>
<name>A0ABD5DGF3_ACIBA</name>
<feature type="non-terminal residue" evidence="2">
    <location>
        <position position="1"/>
    </location>
</feature>
<gene>
    <name evidence="2" type="ORF">FPK87_27180</name>
</gene>
<feature type="transmembrane region" description="Helical" evidence="1">
    <location>
        <begin position="22"/>
        <end position="46"/>
    </location>
</feature>
<proteinExistence type="predicted"/>
<evidence type="ECO:0000313" key="2">
    <source>
        <dbReference type="EMBL" id="MDR8264107.1"/>
    </source>
</evidence>
<organism evidence="2">
    <name type="scientific">Acinetobacter baumannii</name>
    <dbReference type="NCBI Taxonomy" id="470"/>
    <lineage>
        <taxon>Bacteria</taxon>
        <taxon>Pseudomonadati</taxon>
        <taxon>Pseudomonadota</taxon>
        <taxon>Gammaproteobacteria</taxon>
        <taxon>Moraxellales</taxon>
        <taxon>Moraxellaceae</taxon>
        <taxon>Acinetobacter</taxon>
        <taxon>Acinetobacter calcoaceticus/baumannii complex</taxon>
    </lineage>
</organism>